<dbReference type="PANTHER" id="PTHR24198">
    <property type="entry name" value="ANKYRIN REPEAT AND PROTEIN KINASE DOMAIN-CONTAINING PROTEIN"/>
    <property type="match status" value="1"/>
</dbReference>
<dbReference type="Pfam" id="PF12796">
    <property type="entry name" value="Ank_2"/>
    <property type="match status" value="1"/>
</dbReference>
<dbReference type="InterPro" id="IPR036770">
    <property type="entry name" value="Ankyrin_rpt-contain_sf"/>
</dbReference>
<feature type="compositionally biased region" description="Polar residues" evidence="5">
    <location>
        <begin position="132"/>
        <end position="141"/>
    </location>
</feature>
<keyword evidence="8" id="KW-1185">Reference proteome</keyword>
<evidence type="ECO:0000256" key="4">
    <source>
        <dbReference type="PROSITE-ProRule" id="PRU00023"/>
    </source>
</evidence>
<sequence>APAPAAEGGDQVAQPTEGADDGAKPEKGGESAEEGSEGEQQSQDETAPAGEDKEAQSSEQASEDAANSPGEEAAGKEEAPAPTPAAEGGEQVAQPPVGGEDGPADVKPGQEKAEEGKEGDTVKGDATPPEGDSQTEAASESTPEDGTGDETNQEQTPPSEAEGQAARPEGAEGKEQESEGAAGQETGEVKNEPSEPGETGATPLSKAGTEESEASSAEEGTSAEPSPGAEKEESVNEEANQEEPSPAATSGQEGGKESQPSSAEEGETAQAESSNEEETGESQSTPAAKESAPTPPEGVPPISEADGGRVQSIRKHDFEETSGEKPAAGERAAGLASTSEVEAAVCYVPKHQAVVRRAEEILGTSERNENFTKTDQAFCDELFKRIDGPYTVEDVSSMLRAADVANNVSRNFRFCRAAKNTSPPRIREGDSVLHAAIAASKPRVVEVLLQYGAFPNLEALPRDPTSRMHVGMKPLHYAAYYQTWDNLESLQLLFKYGAAVDGADVGGRTPLMIAARSLRPHAKHVVKVLLENKADIHARDAAGLQVLHHAAAANAAKVAKLLINHGAEVMSGDMRGNTPLHYAAAFNAADTIRVLSSLGGKAIDVNKQNINGKAPIHLAAAPSSYDAVRAEHVPAIALAALLEIHANPVARDAHGNTPLMDAVLGGYFEVVKRLLQIAHVPANDKNKDSMTALDLARKSNKSPALIEFLAAVAGNTTCPFIPRVEHATRTVSDTQLGSLLRIGDTVTYTCHHGYTMLGSETITCMARDGSTEFVPEPPICSPIKQGSAMSPIARKGWASWVSALVIGTLCLSLF</sequence>
<feature type="domain" description="Sushi" evidence="6">
    <location>
        <begin position="716"/>
        <end position="782"/>
    </location>
</feature>
<dbReference type="RefSeq" id="XP_067920567.1">
    <property type="nucleotide sequence ID" value="XM_068067461.1"/>
</dbReference>
<dbReference type="CDD" id="cd00033">
    <property type="entry name" value="CCP"/>
    <property type="match status" value="1"/>
</dbReference>
<reference evidence="7 8" key="1">
    <citation type="journal article" date="2017" name="Int. J. Parasitol.">
        <title>The genome of the protozoan parasite Cystoisospora suis and a reverse vaccinology approach to identify vaccine candidates.</title>
        <authorList>
            <person name="Palmieri N."/>
            <person name="Shrestha A."/>
            <person name="Ruttkowski B."/>
            <person name="Beck T."/>
            <person name="Vogl C."/>
            <person name="Tomley F."/>
            <person name="Blake D.P."/>
            <person name="Joachim A."/>
        </authorList>
    </citation>
    <scope>NUCLEOTIDE SEQUENCE [LARGE SCALE GENOMIC DNA]</scope>
    <source>
        <strain evidence="7 8">Wien I</strain>
    </source>
</reference>
<feature type="non-terminal residue" evidence="7">
    <location>
        <position position="1"/>
    </location>
</feature>
<dbReference type="AlphaFoldDB" id="A0A2C6KR18"/>
<dbReference type="Proteomes" id="UP000221165">
    <property type="component" value="Unassembled WGS sequence"/>
</dbReference>
<dbReference type="GeneID" id="94430672"/>
<protein>
    <submittedName>
        <fullName evidence="7">Rhoptry neck protein</fullName>
    </submittedName>
</protein>
<dbReference type="SMART" id="SM00248">
    <property type="entry name" value="ANK"/>
    <property type="match status" value="7"/>
</dbReference>
<dbReference type="InterPro" id="IPR035976">
    <property type="entry name" value="Sushi/SCR/CCP_sf"/>
</dbReference>
<dbReference type="PANTHER" id="PTHR24198:SF165">
    <property type="entry name" value="ANKYRIN REPEAT-CONTAINING PROTEIN-RELATED"/>
    <property type="match status" value="1"/>
</dbReference>
<comment type="caution">
    <text evidence="7">The sequence shown here is derived from an EMBL/GenBank/DDBJ whole genome shotgun (WGS) entry which is preliminary data.</text>
</comment>
<dbReference type="SUPFAM" id="SSF48403">
    <property type="entry name" value="Ankyrin repeat"/>
    <property type="match status" value="1"/>
</dbReference>
<dbReference type="SMART" id="SM00032">
    <property type="entry name" value="CCP"/>
    <property type="match status" value="1"/>
</dbReference>
<dbReference type="PROSITE" id="PS50088">
    <property type="entry name" value="ANK_REPEAT"/>
    <property type="match status" value="6"/>
</dbReference>
<evidence type="ECO:0000256" key="5">
    <source>
        <dbReference type="SAM" id="MobiDB-lite"/>
    </source>
</evidence>
<evidence type="ECO:0000313" key="8">
    <source>
        <dbReference type="Proteomes" id="UP000221165"/>
    </source>
</evidence>
<dbReference type="PROSITE" id="PS50923">
    <property type="entry name" value="SUSHI"/>
    <property type="match status" value="1"/>
</dbReference>
<gene>
    <name evidence="7" type="ORF">CSUI_007315</name>
</gene>
<feature type="compositionally biased region" description="Basic and acidic residues" evidence="5">
    <location>
        <begin position="108"/>
        <end position="123"/>
    </location>
</feature>
<keyword evidence="3" id="KW-1015">Disulfide bond</keyword>
<proteinExistence type="predicted"/>
<feature type="region of interest" description="Disordered" evidence="5">
    <location>
        <begin position="316"/>
        <end position="335"/>
    </location>
</feature>
<feature type="compositionally biased region" description="Acidic residues" evidence="5">
    <location>
        <begin position="142"/>
        <end position="152"/>
    </location>
</feature>
<dbReference type="InterPro" id="IPR002110">
    <property type="entry name" value="Ankyrin_rpt"/>
</dbReference>
<dbReference type="OrthoDB" id="339173at2759"/>
<feature type="region of interest" description="Disordered" evidence="5">
    <location>
        <begin position="1"/>
        <end position="309"/>
    </location>
</feature>
<feature type="repeat" description="ANK" evidence="4">
    <location>
        <begin position="654"/>
        <end position="676"/>
    </location>
</feature>
<keyword evidence="2 4" id="KW-0040">ANK repeat</keyword>
<dbReference type="SUPFAM" id="SSF57535">
    <property type="entry name" value="Complement control module/SCR domain"/>
    <property type="match status" value="1"/>
</dbReference>
<feature type="compositionally biased region" description="Low complexity" evidence="5">
    <location>
        <begin position="214"/>
        <end position="227"/>
    </location>
</feature>
<name>A0A2C6KR18_9APIC</name>
<feature type="repeat" description="ANK" evidence="4">
    <location>
        <begin position="506"/>
        <end position="541"/>
    </location>
</feature>
<dbReference type="Gene3D" id="1.25.40.20">
    <property type="entry name" value="Ankyrin repeat-containing domain"/>
    <property type="match status" value="2"/>
</dbReference>
<dbReference type="Pfam" id="PF00084">
    <property type="entry name" value="Sushi"/>
    <property type="match status" value="1"/>
</dbReference>
<dbReference type="Gene3D" id="2.10.70.10">
    <property type="entry name" value="Complement Module, domain 1"/>
    <property type="match status" value="1"/>
</dbReference>
<evidence type="ECO:0000256" key="1">
    <source>
        <dbReference type="ARBA" id="ARBA00022737"/>
    </source>
</evidence>
<feature type="repeat" description="ANK" evidence="4">
    <location>
        <begin position="470"/>
        <end position="505"/>
    </location>
</feature>
<feature type="compositionally biased region" description="Low complexity" evidence="5">
    <location>
        <begin position="57"/>
        <end position="72"/>
    </location>
</feature>
<feature type="repeat" description="ANK" evidence="4">
    <location>
        <begin position="428"/>
        <end position="460"/>
    </location>
</feature>
<feature type="repeat" description="ANK" evidence="4">
    <location>
        <begin position="542"/>
        <end position="574"/>
    </location>
</feature>
<dbReference type="EMBL" id="MIGC01003833">
    <property type="protein sequence ID" value="PHJ18862.1"/>
    <property type="molecule type" value="Genomic_DNA"/>
</dbReference>
<evidence type="ECO:0000313" key="7">
    <source>
        <dbReference type="EMBL" id="PHJ18862.1"/>
    </source>
</evidence>
<feature type="compositionally biased region" description="Basic and acidic residues" evidence="5">
    <location>
        <begin position="21"/>
        <end position="30"/>
    </location>
</feature>
<evidence type="ECO:0000256" key="3">
    <source>
        <dbReference type="ARBA" id="ARBA00023157"/>
    </source>
</evidence>
<dbReference type="InterPro" id="IPR000436">
    <property type="entry name" value="Sushi_SCR_CCP_dom"/>
</dbReference>
<evidence type="ECO:0000259" key="6">
    <source>
        <dbReference type="PROSITE" id="PS50923"/>
    </source>
</evidence>
<keyword evidence="1" id="KW-0677">Repeat</keyword>
<evidence type="ECO:0000256" key="2">
    <source>
        <dbReference type="ARBA" id="ARBA00023043"/>
    </source>
</evidence>
<accession>A0A2C6KR18</accession>
<organism evidence="7 8">
    <name type="scientific">Cystoisospora suis</name>
    <dbReference type="NCBI Taxonomy" id="483139"/>
    <lineage>
        <taxon>Eukaryota</taxon>
        <taxon>Sar</taxon>
        <taxon>Alveolata</taxon>
        <taxon>Apicomplexa</taxon>
        <taxon>Conoidasida</taxon>
        <taxon>Coccidia</taxon>
        <taxon>Eucoccidiorida</taxon>
        <taxon>Eimeriorina</taxon>
        <taxon>Sarcocystidae</taxon>
        <taxon>Cystoisospora</taxon>
    </lineage>
</organism>
<dbReference type="PROSITE" id="PS50297">
    <property type="entry name" value="ANK_REP_REGION"/>
    <property type="match status" value="5"/>
</dbReference>
<dbReference type="Pfam" id="PF13857">
    <property type="entry name" value="Ank_5"/>
    <property type="match status" value="1"/>
</dbReference>
<dbReference type="VEuPathDB" id="ToxoDB:CSUI_007315"/>
<feature type="repeat" description="ANK" evidence="4">
    <location>
        <begin position="575"/>
        <end position="607"/>
    </location>
</feature>